<organism evidence="10 11">
    <name type="scientific">Spinacia oleracea</name>
    <name type="common">Spinach</name>
    <dbReference type="NCBI Taxonomy" id="3562"/>
    <lineage>
        <taxon>Eukaryota</taxon>
        <taxon>Viridiplantae</taxon>
        <taxon>Streptophyta</taxon>
        <taxon>Embryophyta</taxon>
        <taxon>Tracheophyta</taxon>
        <taxon>Spermatophyta</taxon>
        <taxon>Magnoliopsida</taxon>
        <taxon>eudicotyledons</taxon>
        <taxon>Gunneridae</taxon>
        <taxon>Pentapetalae</taxon>
        <taxon>Caryophyllales</taxon>
        <taxon>Chenopodiaceae</taxon>
        <taxon>Chenopodioideae</taxon>
        <taxon>Anserineae</taxon>
        <taxon>Spinacia</taxon>
    </lineage>
</organism>
<dbReference type="PANTHER" id="PTHR31839:SF42">
    <property type="entry name" value="DEHYDRATION-RESPONSIVE ELEMENT-BINDING PROTEIN 1F"/>
    <property type="match status" value="1"/>
</dbReference>
<feature type="compositionally biased region" description="Polar residues" evidence="8">
    <location>
        <begin position="1"/>
        <end position="21"/>
    </location>
</feature>
<evidence type="ECO:0000256" key="5">
    <source>
        <dbReference type="ARBA" id="ARBA00023163"/>
    </source>
</evidence>
<evidence type="ECO:0000256" key="8">
    <source>
        <dbReference type="SAM" id="MobiDB-lite"/>
    </source>
</evidence>
<dbReference type="SMART" id="SM00380">
    <property type="entry name" value="AP2"/>
    <property type="match status" value="1"/>
</dbReference>
<dbReference type="GO" id="GO:0005634">
    <property type="term" value="C:nucleus"/>
    <property type="evidence" value="ECO:0007669"/>
    <property type="project" value="UniProtKB-SubCell"/>
</dbReference>
<dbReference type="InterPro" id="IPR016177">
    <property type="entry name" value="DNA-bd_dom_sf"/>
</dbReference>
<evidence type="ECO:0000313" key="11">
    <source>
        <dbReference type="RefSeq" id="XP_021846035.2"/>
    </source>
</evidence>
<protein>
    <submittedName>
        <fullName evidence="11">Dehydration-responsive element-binding protein 1F-like</fullName>
    </submittedName>
</protein>
<keyword evidence="4" id="KW-0010">Activator</keyword>
<dbReference type="Gene3D" id="3.30.730.10">
    <property type="entry name" value="AP2/ERF domain"/>
    <property type="match status" value="1"/>
</dbReference>
<dbReference type="GO" id="GO:0003677">
    <property type="term" value="F:DNA binding"/>
    <property type="evidence" value="ECO:0007669"/>
    <property type="project" value="UniProtKB-KW"/>
</dbReference>
<evidence type="ECO:0000259" key="9">
    <source>
        <dbReference type="PROSITE" id="PS51032"/>
    </source>
</evidence>
<evidence type="ECO:0000313" key="10">
    <source>
        <dbReference type="Proteomes" id="UP000813463"/>
    </source>
</evidence>
<feature type="domain" description="AP2/ERF" evidence="9">
    <location>
        <begin position="73"/>
        <end position="130"/>
    </location>
</feature>
<dbReference type="RefSeq" id="XP_021846035.2">
    <property type="nucleotide sequence ID" value="XM_021990343.2"/>
</dbReference>
<dbReference type="Pfam" id="PF00847">
    <property type="entry name" value="AP2"/>
    <property type="match status" value="1"/>
</dbReference>
<gene>
    <name evidence="11" type="primary">LOC110785834</name>
</gene>
<feature type="compositionally biased region" description="Polar residues" evidence="8">
    <location>
        <begin position="32"/>
        <end position="42"/>
    </location>
</feature>
<dbReference type="PRINTS" id="PR00367">
    <property type="entry name" value="ETHRSPELEMNT"/>
</dbReference>
<feature type="region of interest" description="Disordered" evidence="8">
    <location>
        <begin position="1"/>
        <end position="66"/>
    </location>
</feature>
<dbReference type="Proteomes" id="UP000813463">
    <property type="component" value="Chromosome 6"/>
</dbReference>
<dbReference type="AlphaFoldDB" id="A0A9R0IC92"/>
<name>A0A9R0IC92_SPIOL</name>
<dbReference type="GO" id="GO:0003700">
    <property type="term" value="F:DNA-binding transcription factor activity"/>
    <property type="evidence" value="ECO:0007669"/>
    <property type="project" value="InterPro"/>
</dbReference>
<keyword evidence="3" id="KW-0238">DNA-binding</keyword>
<dbReference type="PANTHER" id="PTHR31839">
    <property type="entry name" value="DEHYDRATION-RESPONSIVE ELEMENT-BINDING PROTEIN 1D"/>
    <property type="match status" value="1"/>
</dbReference>
<keyword evidence="10" id="KW-1185">Reference proteome</keyword>
<reference evidence="11" key="2">
    <citation type="submission" date="2025-08" db="UniProtKB">
        <authorList>
            <consortium name="RefSeq"/>
        </authorList>
    </citation>
    <scope>IDENTIFICATION</scope>
    <source>
        <tissue evidence="11">Leaf</tissue>
    </source>
</reference>
<evidence type="ECO:0000256" key="1">
    <source>
        <dbReference type="ARBA" id="ARBA00004123"/>
    </source>
</evidence>
<dbReference type="InterPro" id="IPR036955">
    <property type="entry name" value="AP2/ERF_dom_sf"/>
</dbReference>
<dbReference type="InterPro" id="IPR045277">
    <property type="entry name" value="DRE1A-I"/>
</dbReference>
<proteinExistence type="inferred from homology"/>
<dbReference type="GeneID" id="110785834"/>
<dbReference type="KEGG" id="soe:110785834"/>
<accession>A0A9R0IC92</accession>
<keyword evidence="2" id="KW-0805">Transcription regulation</keyword>
<keyword evidence="6" id="KW-0539">Nucleus</keyword>
<keyword evidence="5" id="KW-0804">Transcription</keyword>
<dbReference type="PROSITE" id="PS51032">
    <property type="entry name" value="AP2_ERF"/>
    <property type="match status" value="1"/>
</dbReference>
<comment type="similarity">
    <text evidence="7">Belongs to the AP2/ERF transcription factor family. ERF subfamily.</text>
</comment>
<sequence>MFSSHLQPMNSHISPQYSPPSSCGGESDDAISSDSPTNQSAPPLSRLLSGGAACVPHKRKTGRKKFKETRHPIFHGVRERDGGKWVCEVREPNKKSRIWLGTYPTAELAARAYDVAALALKGDKTALNFADSAWLAPRARSSSARDIRLAALQATRSDLRNEEKEETSRSYDVVKCVEEEFNKELFLDEEIIFNMPIFIDSMAAGMLLTPPSLKRGMNWDEDEANYCHIDLNLWQ</sequence>
<evidence type="ECO:0000256" key="4">
    <source>
        <dbReference type="ARBA" id="ARBA00023159"/>
    </source>
</evidence>
<dbReference type="SUPFAM" id="SSF54171">
    <property type="entry name" value="DNA-binding domain"/>
    <property type="match status" value="1"/>
</dbReference>
<comment type="subcellular location">
    <subcellularLocation>
        <location evidence="1">Nucleus</location>
    </subcellularLocation>
</comment>
<evidence type="ECO:0000256" key="3">
    <source>
        <dbReference type="ARBA" id="ARBA00023125"/>
    </source>
</evidence>
<dbReference type="CDD" id="cd00018">
    <property type="entry name" value="AP2"/>
    <property type="match status" value="1"/>
</dbReference>
<reference evidence="10" key="1">
    <citation type="journal article" date="2021" name="Nat. Commun.">
        <title>Genomic analyses provide insights into spinach domestication and the genetic basis of agronomic traits.</title>
        <authorList>
            <person name="Cai X."/>
            <person name="Sun X."/>
            <person name="Xu C."/>
            <person name="Sun H."/>
            <person name="Wang X."/>
            <person name="Ge C."/>
            <person name="Zhang Z."/>
            <person name="Wang Q."/>
            <person name="Fei Z."/>
            <person name="Jiao C."/>
            <person name="Wang Q."/>
        </authorList>
    </citation>
    <scope>NUCLEOTIDE SEQUENCE [LARGE SCALE GENOMIC DNA]</scope>
    <source>
        <strain evidence="10">cv. Varoflay</strain>
    </source>
</reference>
<evidence type="ECO:0000256" key="7">
    <source>
        <dbReference type="ARBA" id="ARBA00024343"/>
    </source>
</evidence>
<evidence type="ECO:0000256" key="6">
    <source>
        <dbReference type="ARBA" id="ARBA00023242"/>
    </source>
</evidence>
<evidence type="ECO:0000256" key="2">
    <source>
        <dbReference type="ARBA" id="ARBA00023015"/>
    </source>
</evidence>
<feature type="compositionally biased region" description="Basic residues" evidence="8">
    <location>
        <begin position="56"/>
        <end position="66"/>
    </location>
</feature>
<dbReference type="InterPro" id="IPR001471">
    <property type="entry name" value="AP2/ERF_dom"/>
</dbReference>